<dbReference type="PANTHER" id="PTHR11019:SF159">
    <property type="entry name" value="TRANSCRIPTIONAL REGULATOR-RELATED"/>
    <property type="match status" value="1"/>
</dbReference>
<dbReference type="SUPFAM" id="SSF51182">
    <property type="entry name" value="RmlC-like cupins"/>
    <property type="match status" value="1"/>
</dbReference>
<dbReference type="EMBL" id="CP053383">
    <property type="protein sequence ID" value="QTP58243.1"/>
    <property type="molecule type" value="Genomic_DNA"/>
</dbReference>
<dbReference type="SMART" id="SM00342">
    <property type="entry name" value="HTH_ARAC"/>
    <property type="match status" value="1"/>
</dbReference>
<proteinExistence type="predicted"/>
<reference evidence="5 6" key="1">
    <citation type="journal article" date="2021" name="Front. Microbiol.">
        <title>Aerobic Denitrification and Heterotrophic Sulfur Oxidation in the Genus Halomonas Revealed by Six Novel Species Characterizations and Genome-Based Analysis.</title>
        <authorList>
            <person name="Wang L."/>
            <person name="Shao Z."/>
        </authorList>
    </citation>
    <scope>NUCLEOTIDE SEQUENCE [LARGE SCALE GENOMIC DNA]</scope>
    <source>
        <strain evidence="5 6">MCCC 1A13718</strain>
    </source>
</reference>
<dbReference type="InterPro" id="IPR014710">
    <property type="entry name" value="RmlC-like_jellyroll"/>
</dbReference>
<evidence type="ECO:0000256" key="3">
    <source>
        <dbReference type="ARBA" id="ARBA00023163"/>
    </source>
</evidence>
<accession>A0ABX7WGJ6</accession>
<dbReference type="PROSITE" id="PS00041">
    <property type="entry name" value="HTH_ARAC_FAMILY_1"/>
    <property type="match status" value="1"/>
</dbReference>
<dbReference type="InterPro" id="IPR018060">
    <property type="entry name" value="HTH_AraC"/>
</dbReference>
<gene>
    <name evidence="5" type="ORF">HNO53_05670</name>
</gene>
<keyword evidence="1" id="KW-0805">Transcription regulation</keyword>
<dbReference type="PANTHER" id="PTHR11019">
    <property type="entry name" value="HTH-TYPE TRANSCRIPTIONAL REGULATOR NIMR"/>
    <property type="match status" value="1"/>
</dbReference>
<dbReference type="CDD" id="cd06124">
    <property type="entry name" value="cupin_NimR-like_N"/>
    <property type="match status" value="1"/>
</dbReference>
<dbReference type="InterPro" id="IPR018062">
    <property type="entry name" value="HTH_AraC-typ_CS"/>
</dbReference>
<keyword evidence="3" id="KW-0804">Transcription</keyword>
<dbReference type="Gene3D" id="2.60.120.10">
    <property type="entry name" value="Jelly Rolls"/>
    <property type="match status" value="1"/>
</dbReference>
<protein>
    <submittedName>
        <fullName evidence="5">Helix-turn-helix transcriptional regulator</fullName>
    </submittedName>
</protein>
<dbReference type="Gene3D" id="1.10.10.60">
    <property type="entry name" value="Homeodomain-like"/>
    <property type="match status" value="1"/>
</dbReference>
<dbReference type="Pfam" id="PF12833">
    <property type="entry name" value="HTH_18"/>
    <property type="match status" value="1"/>
</dbReference>
<organism evidence="5 6">
    <name type="scientific">Halomonas sulfidivorans</name>
    <dbReference type="NCBI Taxonomy" id="2733488"/>
    <lineage>
        <taxon>Bacteria</taxon>
        <taxon>Pseudomonadati</taxon>
        <taxon>Pseudomonadota</taxon>
        <taxon>Gammaproteobacteria</taxon>
        <taxon>Oceanospirillales</taxon>
        <taxon>Halomonadaceae</taxon>
        <taxon>Halomonas</taxon>
    </lineage>
</organism>
<keyword evidence="6" id="KW-1185">Reference proteome</keyword>
<keyword evidence="2" id="KW-0238">DNA-binding</keyword>
<dbReference type="RefSeq" id="WP_209476874.1">
    <property type="nucleotide sequence ID" value="NZ_CP053383.1"/>
</dbReference>
<dbReference type="Pfam" id="PF02311">
    <property type="entry name" value="AraC_binding"/>
    <property type="match status" value="1"/>
</dbReference>
<dbReference type="InterPro" id="IPR003313">
    <property type="entry name" value="AraC-bd"/>
</dbReference>
<dbReference type="SUPFAM" id="SSF46689">
    <property type="entry name" value="Homeodomain-like"/>
    <property type="match status" value="1"/>
</dbReference>
<dbReference type="InterPro" id="IPR011051">
    <property type="entry name" value="RmlC_Cupin_sf"/>
</dbReference>
<name>A0ABX7WGJ6_9GAMM</name>
<feature type="domain" description="HTH araC/xylS-type" evidence="4">
    <location>
        <begin position="173"/>
        <end position="270"/>
    </location>
</feature>
<evidence type="ECO:0000256" key="1">
    <source>
        <dbReference type="ARBA" id="ARBA00023015"/>
    </source>
</evidence>
<evidence type="ECO:0000256" key="2">
    <source>
        <dbReference type="ARBA" id="ARBA00023125"/>
    </source>
</evidence>
<dbReference type="PROSITE" id="PS01124">
    <property type="entry name" value="HTH_ARAC_FAMILY_2"/>
    <property type="match status" value="1"/>
</dbReference>
<dbReference type="Proteomes" id="UP000671845">
    <property type="component" value="Chromosome"/>
</dbReference>
<evidence type="ECO:0000313" key="5">
    <source>
        <dbReference type="EMBL" id="QTP58243.1"/>
    </source>
</evidence>
<dbReference type="InterPro" id="IPR009057">
    <property type="entry name" value="Homeodomain-like_sf"/>
</dbReference>
<sequence length="272" mass="30222">MKHRQTDTPAAVVAPEEPSRLAELVELPRPLYGSTHSLPNRAIVEPHDHPWAQLSHALRGTLRVETETGHFLAPPGRAVWVPAGMRHAVTCSPGTLMRSLYIEPAAMLRPRPECEVIVVSPLLRELIQAFSELPVRYDDAGADGRLVGVLLDRLAVAEQAGLMLPWPEDPRLGNICRQLQEKPADRSSIEDHARRLGVSGRTLSRWFLHQTGFTFRQWRQRCRVLASIPALERGERVTDAALGSGYESMSAFIAAFQEQLGATPKDFFSSDT</sequence>
<evidence type="ECO:0000313" key="6">
    <source>
        <dbReference type="Proteomes" id="UP000671845"/>
    </source>
</evidence>
<evidence type="ECO:0000259" key="4">
    <source>
        <dbReference type="PROSITE" id="PS01124"/>
    </source>
</evidence>